<proteinExistence type="predicted"/>
<dbReference type="PROSITE" id="PS51257">
    <property type="entry name" value="PROKAR_LIPOPROTEIN"/>
    <property type="match status" value="1"/>
</dbReference>
<reference evidence="2 3" key="1">
    <citation type="submission" date="2017-06" db="EMBL/GenBank/DDBJ databases">
        <authorList>
            <person name="Kim H.J."/>
            <person name="Triplett B.A."/>
        </authorList>
    </citation>
    <scope>NUCLEOTIDE SEQUENCE [LARGE SCALE GENOMIC DNA]</scope>
    <source>
        <strain evidence="2 3">DSM 14713</strain>
    </source>
</reference>
<feature type="signal peptide" evidence="1">
    <location>
        <begin position="1"/>
        <end position="35"/>
    </location>
</feature>
<dbReference type="KEGG" id="mbd:MEBOL_005279"/>
<protein>
    <recommendedName>
        <fullName evidence="4">Lipoprotein</fullName>
    </recommendedName>
</protein>
<name>A0A250IKS1_9BACT</name>
<dbReference type="EMBL" id="CP022163">
    <property type="protein sequence ID" value="ATB31810.1"/>
    <property type="molecule type" value="Genomic_DNA"/>
</dbReference>
<gene>
    <name evidence="2" type="ORF">MEBOL_005279</name>
</gene>
<dbReference type="Proteomes" id="UP000217289">
    <property type="component" value="Chromosome"/>
</dbReference>
<organism evidence="2 3">
    <name type="scientific">Melittangium boletus DSM 14713</name>
    <dbReference type="NCBI Taxonomy" id="1294270"/>
    <lineage>
        <taxon>Bacteria</taxon>
        <taxon>Pseudomonadati</taxon>
        <taxon>Myxococcota</taxon>
        <taxon>Myxococcia</taxon>
        <taxon>Myxococcales</taxon>
        <taxon>Cystobacterineae</taxon>
        <taxon>Archangiaceae</taxon>
        <taxon>Melittangium</taxon>
    </lineage>
</organism>
<dbReference type="InterPro" id="IPR015943">
    <property type="entry name" value="WD40/YVTN_repeat-like_dom_sf"/>
</dbReference>
<evidence type="ECO:0008006" key="4">
    <source>
        <dbReference type="Google" id="ProtNLM"/>
    </source>
</evidence>
<dbReference type="InterPro" id="IPR013211">
    <property type="entry name" value="LVIVD"/>
</dbReference>
<evidence type="ECO:0000256" key="1">
    <source>
        <dbReference type="SAM" id="SignalP"/>
    </source>
</evidence>
<evidence type="ECO:0000313" key="3">
    <source>
        <dbReference type="Proteomes" id="UP000217289"/>
    </source>
</evidence>
<feature type="chain" id="PRO_5012196932" description="Lipoprotein" evidence="1">
    <location>
        <begin position="36"/>
        <end position="498"/>
    </location>
</feature>
<evidence type="ECO:0000313" key="2">
    <source>
        <dbReference type="EMBL" id="ATB31810.1"/>
    </source>
</evidence>
<keyword evidence="3" id="KW-1185">Reference proteome</keyword>
<accession>A0A250IKS1</accession>
<dbReference type="SUPFAM" id="SSF50998">
    <property type="entry name" value="Quinoprotein alcohol dehydrogenase-like"/>
    <property type="match status" value="1"/>
</dbReference>
<dbReference type="AlphaFoldDB" id="A0A250IKS1"/>
<sequence>MNQCFCRARVNRYGWRMNRLLVVMAGMLLPAFVGCANTDDAEPKRECEPEAFDVSACDAAALASVKAEGIWNANIVLGSVDTPGTVRLLPESLLFDTPLTERRVEEGTFFLAGDYANGGVSSRLVISGCQASSPERVTGVFRRCSNGAADLSGDFEAVRVKRMAGEQEAQGVELVSETPLPRGSAADVFVAGGHAYVTALNEGLFIYDVSKTGERPPEKVAELTPSNDVWYRAWVKGQTLYVSSYREGVVLYDVSNPKAPKRITDTSWRQTVQGWGLFVDQDRLYLMSPAPRAEVLIYDIQVPTKPSLQARYYEEKSVMANGETPVEGVVVNDRLYLGHWRYGLVVADVSKPTKPVTLGRYGYDKATSRPVAAGLIDGRMIAFEASEGWNSRVRALNVTDPAHIEQVGQFQLRPESTVSAMTLVGTKLYVAHAQDGLRILDVSNPSTPKQQAYYNTWRESDPGRGRAFLEGLSGVKVPGDGYLYAAETSRGLLVFREQ</sequence>
<dbReference type="InterPro" id="IPR011047">
    <property type="entry name" value="Quinoprotein_ADH-like_sf"/>
</dbReference>
<dbReference type="Pfam" id="PF08309">
    <property type="entry name" value="LVIVD"/>
    <property type="match status" value="4"/>
</dbReference>
<keyword evidence="1" id="KW-0732">Signal</keyword>
<dbReference type="Gene3D" id="2.130.10.10">
    <property type="entry name" value="YVTN repeat-like/Quinoprotein amine dehydrogenase"/>
    <property type="match status" value="1"/>
</dbReference>